<reference evidence="1" key="1">
    <citation type="journal article" date="2014" name="Front. Microbiol.">
        <title>High frequency of phylogenetically diverse reductive dehalogenase-homologous genes in deep subseafloor sedimentary metagenomes.</title>
        <authorList>
            <person name="Kawai M."/>
            <person name="Futagami T."/>
            <person name="Toyoda A."/>
            <person name="Takaki Y."/>
            <person name="Nishi S."/>
            <person name="Hori S."/>
            <person name="Arai W."/>
            <person name="Tsubouchi T."/>
            <person name="Morono Y."/>
            <person name="Uchiyama I."/>
            <person name="Ito T."/>
            <person name="Fujiyama A."/>
            <person name="Inagaki F."/>
            <person name="Takami H."/>
        </authorList>
    </citation>
    <scope>NUCLEOTIDE SEQUENCE</scope>
    <source>
        <strain evidence="1">Expedition CK06-06</strain>
    </source>
</reference>
<organism evidence="1">
    <name type="scientific">marine sediment metagenome</name>
    <dbReference type="NCBI Taxonomy" id="412755"/>
    <lineage>
        <taxon>unclassified sequences</taxon>
        <taxon>metagenomes</taxon>
        <taxon>ecological metagenomes</taxon>
    </lineage>
</organism>
<protein>
    <submittedName>
        <fullName evidence="1">Uncharacterized protein</fullName>
    </submittedName>
</protein>
<sequence length="61" mass="6987">MQSIKFLSDKTIKLNGIKYKPYTAGNLPPSFGFKQRLTGDGDVQEGIYQWFNYKGFTYVAD</sequence>
<dbReference type="AlphaFoldDB" id="X0SAW0"/>
<comment type="caution">
    <text evidence="1">The sequence shown here is derived from an EMBL/GenBank/DDBJ whole genome shotgun (WGS) entry which is preliminary data.</text>
</comment>
<name>X0SAW0_9ZZZZ</name>
<gene>
    <name evidence="1" type="ORF">S01H1_16015</name>
</gene>
<proteinExistence type="predicted"/>
<dbReference type="EMBL" id="BARS01008393">
    <property type="protein sequence ID" value="GAF78154.1"/>
    <property type="molecule type" value="Genomic_DNA"/>
</dbReference>
<evidence type="ECO:0000313" key="1">
    <source>
        <dbReference type="EMBL" id="GAF78154.1"/>
    </source>
</evidence>
<accession>X0SAW0</accession>